<dbReference type="Proteomes" id="UP001055102">
    <property type="component" value="Unassembled WGS sequence"/>
</dbReference>
<dbReference type="RefSeq" id="WP_238275361.1">
    <property type="nucleotide sequence ID" value="NZ_BPQR01000031.1"/>
</dbReference>
<dbReference type="EMBL" id="BPQR01000031">
    <property type="protein sequence ID" value="GJE06595.1"/>
    <property type="molecule type" value="Genomic_DNA"/>
</dbReference>
<reference evidence="1" key="2">
    <citation type="submission" date="2021-08" db="EMBL/GenBank/DDBJ databases">
        <authorList>
            <person name="Tani A."/>
            <person name="Ola A."/>
            <person name="Ogura Y."/>
            <person name="Katsura K."/>
            <person name="Hayashi T."/>
        </authorList>
    </citation>
    <scope>NUCLEOTIDE SEQUENCE</scope>
    <source>
        <strain evidence="1">LMG 23639</strain>
    </source>
</reference>
<evidence type="ECO:0000313" key="1">
    <source>
        <dbReference type="EMBL" id="GJE06595.1"/>
    </source>
</evidence>
<sequence length="66" mass="7017">MPDFVAALFAAAAFCMGVIAFNALTRAVVQMQIAPSDLGENGLAQFGGALLLARVAYRYPRARRDA</sequence>
<evidence type="ECO:0000313" key="2">
    <source>
        <dbReference type="Proteomes" id="UP001055102"/>
    </source>
</evidence>
<keyword evidence="2" id="KW-1185">Reference proteome</keyword>
<protein>
    <submittedName>
        <fullName evidence="1">Uncharacterized protein</fullName>
    </submittedName>
</protein>
<organism evidence="1 2">
    <name type="scientific">Methylobacterium jeotgali</name>
    <dbReference type="NCBI Taxonomy" id="381630"/>
    <lineage>
        <taxon>Bacteria</taxon>
        <taxon>Pseudomonadati</taxon>
        <taxon>Pseudomonadota</taxon>
        <taxon>Alphaproteobacteria</taxon>
        <taxon>Hyphomicrobiales</taxon>
        <taxon>Methylobacteriaceae</taxon>
        <taxon>Methylobacterium</taxon>
    </lineage>
</organism>
<name>A0ABQ4SVP3_9HYPH</name>
<gene>
    <name evidence="1" type="ORF">AOPFMNJM_1917</name>
</gene>
<proteinExistence type="predicted"/>
<reference evidence="1" key="1">
    <citation type="journal article" date="2021" name="Front. Microbiol.">
        <title>Comprehensive Comparative Genomics and Phenotyping of Methylobacterium Species.</title>
        <authorList>
            <person name="Alessa O."/>
            <person name="Ogura Y."/>
            <person name="Fujitani Y."/>
            <person name="Takami H."/>
            <person name="Hayashi T."/>
            <person name="Sahin N."/>
            <person name="Tani A."/>
        </authorList>
    </citation>
    <scope>NUCLEOTIDE SEQUENCE</scope>
    <source>
        <strain evidence="1">LMG 23639</strain>
    </source>
</reference>
<comment type="caution">
    <text evidence="1">The sequence shown here is derived from an EMBL/GenBank/DDBJ whole genome shotgun (WGS) entry which is preliminary data.</text>
</comment>
<accession>A0ABQ4SVP3</accession>